<evidence type="ECO:0000313" key="9">
    <source>
        <dbReference type="Proteomes" id="UP000187209"/>
    </source>
</evidence>
<gene>
    <name evidence="8" type="ORF">SteCoe_8203</name>
</gene>
<sequence>MTIPVSFVNEVTPDEMIPKIGPLVQISTNVGLIFAYGFGLPLPTGDYDSNSFNWWWVFMFLFPGFVALYQFCYFLFVCKHDSALWLIRKGRTEETMRSLLMVYTEEGVNDGLERFNPKAKDGDEEKGQSNKEVSLKQIFTEPKYRKMLRIGILLGVIQQVSGINAGIFYSTSIFSKLGGGLFMSRLFTFITGFVFMIASIVSIPLLSKYGRTTLLISGQILLALDLCALGIMTSFPDSPMILQIIGVMLIFVFFSYSLGATLWLYLGEAMIEQILGISAAANSTFVCIVTGVFPIAVEYLGINYAFFFFGACMILGTIYCYCDLVETKDKSKQEIMNRMLHLD</sequence>
<dbReference type="SUPFAM" id="SSF103473">
    <property type="entry name" value="MFS general substrate transporter"/>
    <property type="match status" value="1"/>
</dbReference>
<dbReference type="EMBL" id="MPUH01000122">
    <property type="protein sequence ID" value="OMJ89582.1"/>
    <property type="molecule type" value="Genomic_DNA"/>
</dbReference>
<keyword evidence="3 6" id="KW-0812">Transmembrane</keyword>
<feature type="transmembrane region" description="Helical" evidence="6">
    <location>
        <begin position="213"/>
        <end position="235"/>
    </location>
</feature>
<dbReference type="GO" id="GO:0016020">
    <property type="term" value="C:membrane"/>
    <property type="evidence" value="ECO:0007669"/>
    <property type="project" value="UniProtKB-SubCell"/>
</dbReference>
<dbReference type="InterPro" id="IPR020846">
    <property type="entry name" value="MFS_dom"/>
</dbReference>
<dbReference type="PANTHER" id="PTHR48020:SF12">
    <property type="entry name" value="PROTON MYO-INOSITOL COTRANSPORTER"/>
    <property type="match status" value="1"/>
</dbReference>
<protein>
    <recommendedName>
        <fullName evidence="7">Major facilitator superfamily (MFS) profile domain-containing protein</fullName>
    </recommendedName>
</protein>
<dbReference type="InterPro" id="IPR005828">
    <property type="entry name" value="MFS_sugar_transport-like"/>
</dbReference>
<evidence type="ECO:0000256" key="6">
    <source>
        <dbReference type="SAM" id="Phobius"/>
    </source>
</evidence>
<dbReference type="AlphaFoldDB" id="A0A1R2CKN7"/>
<keyword evidence="4 6" id="KW-1133">Transmembrane helix</keyword>
<evidence type="ECO:0000256" key="1">
    <source>
        <dbReference type="ARBA" id="ARBA00004141"/>
    </source>
</evidence>
<dbReference type="PANTHER" id="PTHR48020">
    <property type="entry name" value="PROTON MYO-INOSITOL COTRANSPORTER"/>
    <property type="match status" value="1"/>
</dbReference>
<evidence type="ECO:0000256" key="3">
    <source>
        <dbReference type="ARBA" id="ARBA00022692"/>
    </source>
</evidence>
<comment type="subcellular location">
    <subcellularLocation>
        <location evidence="1">Membrane</location>
        <topology evidence="1">Multi-pass membrane protein</topology>
    </subcellularLocation>
</comment>
<evidence type="ECO:0000256" key="2">
    <source>
        <dbReference type="ARBA" id="ARBA00022448"/>
    </source>
</evidence>
<keyword evidence="9" id="KW-1185">Reference proteome</keyword>
<feature type="transmembrane region" description="Helical" evidence="6">
    <location>
        <begin position="54"/>
        <end position="78"/>
    </location>
</feature>
<evidence type="ECO:0000313" key="8">
    <source>
        <dbReference type="EMBL" id="OMJ89582.1"/>
    </source>
</evidence>
<feature type="transmembrane region" description="Helical" evidence="6">
    <location>
        <begin position="23"/>
        <end position="42"/>
    </location>
</feature>
<dbReference type="OrthoDB" id="6612291at2759"/>
<comment type="caution">
    <text evidence="8">The sequence shown here is derived from an EMBL/GenBank/DDBJ whole genome shotgun (WGS) entry which is preliminary data.</text>
</comment>
<dbReference type="Pfam" id="PF00083">
    <property type="entry name" value="Sugar_tr"/>
    <property type="match status" value="1"/>
</dbReference>
<reference evidence="8 9" key="1">
    <citation type="submission" date="2016-11" db="EMBL/GenBank/DDBJ databases">
        <title>The macronuclear genome of Stentor coeruleus: a giant cell with tiny introns.</title>
        <authorList>
            <person name="Slabodnick M."/>
            <person name="Ruby J.G."/>
            <person name="Reiff S.B."/>
            <person name="Swart E.C."/>
            <person name="Gosai S."/>
            <person name="Prabakaran S."/>
            <person name="Witkowska E."/>
            <person name="Larue G.E."/>
            <person name="Fisher S."/>
            <person name="Freeman R.M."/>
            <person name="Gunawardena J."/>
            <person name="Chu W."/>
            <person name="Stover N.A."/>
            <person name="Gregory B.D."/>
            <person name="Nowacki M."/>
            <person name="Derisi J."/>
            <person name="Roy S.W."/>
            <person name="Marshall W.F."/>
            <person name="Sood P."/>
        </authorList>
    </citation>
    <scope>NUCLEOTIDE SEQUENCE [LARGE SCALE GENOMIC DNA]</scope>
    <source>
        <strain evidence="8">WM001</strain>
    </source>
</reference>
<dbReference type="Proteomes" id="UP000187209">
    <property type="component" value="Unassembled WGS sequence"/>
</dbReference>
<feature type="transmembrane region" description="Helical" evidence="6">
    <location>
        <begin position="302"/>
        <end position="322"/>
    </location>
</feature>
<feature type="transmembrane region" description="Helical" evidence="6">
    <location>
        <begin position="186"/>
        <end position="206"/>
    </location>
</feature>
<dbReference type="GO" id="GO:0022857">
    <property type="term" value="F:transmembrane transporter activity"/>
    <property type="evidence" value="ECO:0007669"/>
    <property type="project" value="InterPro"/>
</dbReference>
<evidence type="ECO:0000256" key="4">
    <source>
        <dbReference type="ARBA" id="ARBA00022989"/>
    </source>
</evidence>
<evidence type="ECO:0000256" key="5">
    <source>
        <dbReference type="ARBA" id="ARBA00023136"/>
    </source>
</evidence>
<accession>A0A1R2CKN7</accession>
<feature type="transmembrane region" description="Helical" evidence="6">
    <location>
        <begin position="241"/>
        <end position="267"/>
    </location>
</feature>
<proteinExistence type="predicted"/>
<keyword evidence="5 6" id="KW-0472">Membrane</keyword>
<dbReference type="Gene3D" id="1.20.1250.20">
    <property type="entry name" value="MFS general substrate transporter like domains"/>
    <property type="match status" value="1"/>
</dbReference>
<name>A0A1R2CKN7_9CILI</name>
<evidence type="ECO:0000259" key="7">
    <source>
        <dbReference type="PROSITE" id="PS50850"/>
    </source>
</evidence>
<keyword evidence="2" id="KW-0813">Transport</keyword>
<dbReference type="InterPro" id="IPR036259">
    <property type="entry name" value="MFS_trans_sf"/>
</dbReference>
<dbReference type="PROSITE" id="PS50850">
    <property type="entry name" value="MFS"/>
    <property type="match status" value="1"/>
</dbReference>
<dbReference type="InterPro" id="IPR050814">
    <property type="entry name" value="Myo-inositol_Transporter"/>
</dbReference>
<organism evidence="8 9">
    <name type="scientific">Stentor coeruleus</name>
    <dbReference type="NCBI Taxonomy" id="5963"/>
    <lineage>
        <taxon>Eukaryota</taxon>
        <taxon>Sar</taxon>
        <taxon>Alveolata</taxon>
        <taxon>Ciliophora</taxon>
        <taxon>Postciliodesmatophora</taxon>
        <taxon>Heterotrichea</taxon>
        <taxon>Heterotrichida</taxon>
        <taxon>Stentoridae</taxon>
        <taxon>Stentor</taxon>
    </lineage>
</organism>
<feature type="domain" description="Major facilitator superfamily (MFS) profile" evidence="7">
    <location>
        <begin position="1"/>
        <end position="328"/>
    </location>
</feature>
<feature type="transmembrane region" description="Helical" evidence="6">
    <location>
        <begin position="152"/>
        <end position="174"/>
    </location>
</feature>
<feature type="transmembrane region" description="Helical" evidence="6">
    <location>
        <begin position="274"/>
        <end position="296"/>
    </location>
</feature>